<feature type="transmembrane region" description="Helical" evidence="5">
    <location>
        <begin position="68"/>
        <end position="85"/>
    </location>
</feature>
<feature type="transmembrane region" description="Helical" evidence="5">
    <location>
        <begin position="304"/>
        <end position="322"/>
    </location>
</feature>
<dbReference type="EMBL" id="SNZR01000013">
    <property type="protein sequence ID" value="TDR90083.1"/>
    <property type="molecule type" value="Genomic_DNA"/>
</dbReference>
<feature type="region of interest" description="Disordered" evidence="4">
    <location>
        <begin position="1"/>
        <end position="21"/>
    </location>
</feature>
<evidence type="ECO:0000259" key="6">
    <source>
        <dbReference type="PROSITE" id="PS50850"/>
    </source>
</evidence>
<keyword evidence="8" id="KW-1185">Reference proteome</keyword>
<evidence type="ECO:0000256" key="1">
    <source>
        <dbReference type="ARBA" id="ARBA00022692"/>
    </source>
</evidence>
<feature type="transmembrane region" description="Helical" evidence="5">
    <location>
        <begin position="357"/>
        <end position="378"/>
    </location>
</feature>
<dbReference type="Gene3D" id="1.20.1250.20">
    <property type="entry name" value="MFS general substrate transporter like domains"/>
    <property type="match status" value="2"/>
</dbReference>
<feature type="transmembrane region" description="Helical" evidence="5">
    <location>
        <begin position="161"/>
        <end position="184"/>
    </location>
</feature>
<feature type="domain" description="Major facilitator superfamily (MFS) profile" evidence="6">
    <location>
        <begin position="35"/>
        <end position="414"/>
    </location>
</feature>
<organism evidence="7 8">
    <name type="scientific">Enterovirga rhinocerotis</name>
    <dbReference type="NCBI Taxonomy" id="1339210"/>
    <lineage>
        <taxon>Bacteria</taxon>
        <taxon>Pseudomonadati</taxon>
        <taxon>Pseudomonadota</taxon>
        <taxon>Alphaproteobacteria</taxon>
        <taxon>Hyphomicrobiales</taxon>
        <taxon>Methylobacteriaceae</taxon>
        <taxon>Enterovirga</taxon>
    </lineage>
</organism>
<evidence type="ECO:0000256" key="3">
    <source>
        <dbReference type="ARBA" id="ARBA00023136"/>
    </source>
</evidence>
<evidence type="ECO:0000313" key="7">
    <source>
        <dbReference type="EMBL" id="TDR90083.1"/>
    </source>
</evidence>
<evidence type="ECO:0000256" key="2">
    <source>
        <dbReference type="ARBA" id="ARBA00022989"/>
    </source>
</evidence>
<protein>
    <submittedName>
        <fullName evidence="7">FSR family fosmidomycin resistance protein-like MFS transporter</fullName>
    </submittedName>
</protein>
<feature type="transmembrane region" description="Helical" evidence="5">
    <location>
        <begin position="122"/>
        <end position="140"/>
    </location>
</feature>
<dbReference type="Pfam" id="PF07690">
    <property type="entry name" value="MFS_1"/>
    <property type="match status" value="1"/>
</dbReference>
<keyword evidence="2 5" id="KW-1133">Transmembrane helix</keyword>
<gene>
    <name evidence="7" type="ORF">EV668_2922</name>
</gene>
<dbReference type="PANTHER" id="PTHR43129">
    <property type="entry name" value="FOSMIDOMYCIN RESISTANCE PROTEIN"/>
    <property type="match status" value="1"/>
</dbReference>
<dbReference type="GO" id="GO:0005886">
    <property type="term" value="C:plasma membrane"/>
    <property type="evidence" value="ECO:0007669"/>
    <property type="project" value="TreeGrafter"/>
</dbReference>
<feature type="transmembrane region" description="Helical" evidence="5">
    <location>
        <begin position="390"/>
        <end position="408"/>
    </location>
</feature>
<dbReference type="InterPro" id="IPR011701">
    <property type="entry name" value="MFS"/>
</dbReference>
<dbReference type="SUPFAM" id="SSF103473">
    <property type="entry name" value="MFS general substrate transporter"/>
    <property type="match status" value="1"/>
</dbReference>
<feature type="transmembrane region" description="Helical" evidence="5">
    <location>
        <begin position="273"/>
        <end position="292"/>
    </location>
</feature>
<dbReference type="PROSITE" id="PS50850">
    <property type="entry name" value="MFS"/>
    <property type="match status" value="1"/>
</dbReference>
<dbReference type="AlphaFoldDB" id="A0A4R7BX49"/>
<dbReference type="Proteomes" id="UP000295122">
    <property type="component" value="Unassembled WGS sequence"/>
</dbReference>
<dbReference type="CDD" id="cd17478">
    <property type="entry name" value="MFS_FsR"/>
    <property type="match status" value="1"/>
</dbReference>
<dbReference type="GO" id="GO:0022857">
    <property type="term" value="F:transmembrane transporter activity"/>
    <property type="evidence" value="ECO:0007669"/>
    <property type="project" value="InterPro"/>
</dbReference>
<feature type="transmembrane region" description="Helical" evidence="5">
    <location>
        <begin position="328"/>
        <end position="350"/>
    </location>
</feature>
<dbReference type="PANTHER" id="PTHR43129:SF1">
    <property type="entry name" value="FOSMIDOMYCIN RESISTANCE PROTEIN"/>
    <property type="match status" value="1"/>
</dbReference>
<keyword evidence="3 5" id="KW-0472">Membrane</keyword>
<dbReference type="OrthoDB" id="9770492at2"/>
<dbReference type="InterPro" id="IPR036259">
    <property type="entry name" value="MFS_trans_sf"/>
</dbReference>
<dbReference type="InterPro" id="IPR020846">
    <property type="entry name" value="MFS_dom"/>
</dbReference>
<dbReference type="RefSeq" id="WP_133771203.1">
    <property type="nucleotide sequence ID" value="NZ_SNZR01000013.1"/>
</dbReference>
<sequence>MDARRQDEPPPAAEGLPKPAGPITAQSHDPTVFAIIGAVSFCHCLNDLIQSLLPAIYPILKTSYGLDFAQIGLITLIFQCTASLFQPIVGTITDKRPAPYSLVAGMGFSFVGLILLGYGTSYGLILLAAALIGFGSAVFHPESSRIARAASGGRHGMAQSVFQVGGNFGQAIGPLLAAFIVVPFGQGSVAWFSLVALLAMIVLWRVGGWYAERLRAPGAKKPIFAAHTLSRGRIGFAVALLVILTFSKNFYTASFTSYYTFYLMDRFDVSVEASQIYLFVAMAAIAAGVVFGGPIGDRIGRRPVILGSVLGVLPFTLILPHVNLFWTVVLTIPIGLIMASSLSAILVYALELVPTRVGLVAGLFFGLSFGMGGLGAAVLGEVADRTSIEFVYRLCAWLPLLGIVALLLPDTHIRSR</sequence>
<evidence type="ECO:0000313" key="8">
    <source>
        <dbReference type="Proteomes" id="UP000295122"/>
    </source>
</evidence>
<evidence type="ECO:0000256" key="5">
    <source>
        <dbReference type="SAM" id="Phobius"/>
    </source>
</evidence>
<feature type="transmembrane region" description="Helical" evidence="5">
    <location>
        <begin position="232"/>
        <end position="253"/>
    </location>
</feature>
<comment type="caution">
    <text evidence="7">The sequence shown here is derived from an EMBL/GenBank/DDBJ whole genome shotgun (WGS) entry which is preliminary data.</text>
</comment>
<accession>A0A4R7BX49</accession>
<name>A0A4R7BX49_9HYPH</name>
<evidence type="ECO:0000256" key="4">
    <source>
        <dbReference type="SAM" id="MobiDB-lite"/>
    </source>
</evidence>
<proteinExistence type="predicted"/>
<feature type="transmembrane region" description="Helical" evidence="5">
    <location>
        <begin position="190"/>
        <end position="211"/>
    </location>
</feature>
<reference evidence="7 8" key="1">
    <citation type="submission" date="2019-03" db="EMBL/GenBank/DDBJ databases">
        <title>Genomic Encyclopedia of Type Strains, Phase IV (KMG-IV): sequencing the most valuable type-strain genomes for metagenomic binning, comparative biology and taxonomic classification.</title>
        <authorList>
            <person name="Goeker M."/>
        </authorList>
    </citation>
    <scope>NUCLEOTIDE SEQUENCE [LARGE SCALE GENOMIC DNA]</scope>
    <source>
        <strain evidence="7 8">DSM 25903</strain>
    </source>
</reference>
<keyword evidence="1 5" id="KW-0812">Transmembrane</keyword>